<dbReference type="UniPathway" id="UPA00185">
    <property type="reaction ID" value="UER00283"/>
</dbReference>
<dbReference type="PANTHER" id="PTHR15162">
    <property type="entry name" value="ASPARTOACYLASE"/>
    <property type="match status" value="1"/>
</dbReference>
<comment type="similarity">
    <text evidence="5">Belongs to the AspA/AstE family. Succinylglutamate desuccinylase subfamily.</text>
</comment>
<keyword evidence="2 5" id="KW-0479">Metal-binding</keyword>
<comment type="function">
    <text evidence="5">Transforms N(2)-succinylglutamate into succinate and glutamate.</text>
</comment>
<keyword evidence="3 5" id="KW-0378">Hydrolase</keyword>
<feature type="binding site" evidence="5">
    <location>
        <position position="56"/>
    </location>
    <ligand>
        <name>Zn(2+)</name>
        <dbReference type="ChEBI" id="CHEBI:29105"/>
    </ligand>
</feature>
<organism evidence="9 10">
    <name type="scientific">Musicola paradisiaca (strain Ech703)</name>
    <name type="common">Dickeya paradisiaca</name>
    <name type="synonym">Dickeya dadantii</name>
    <dbReference type="NCBI Taxonomy" id="579405"/>
    <lineage>
        <taxon>Bacteria</taxon>
        <taxon>Pseudomonadati</taxon>
        <taxon>Pseudomonadota</taxon>
        <taxon>Gammaproteobacteria</taxon>
        <taxon>Enterobacterales</taxon>
        <taxon>Pectobacteriaceae</taxon>
        <taxon>Musicola</taxon>
    </lineage>
</organism>
<dbReference type="PANTHER" id="PTHR15162:SF7">
    <property type="entry name" value="SUCCINYLGLUTAMATE DESUCCINYLASE"/>
    <property type="match status" value="1"/>
</dbReference>
<dbReference type="InterPro" id="IPR007036">
    <property type="entry name" value="Aste_AspA_hybrid_dom"/>
</dbReference>
<dbReference type="SUPFAM" id="SSF53187">
    <property type="entry name" value="Zn-dependent exopeptidases"/>
    <property type="match status" value="1"/>
</dbReference>
<dbReference type="GO" id="GO:0019544">
    <property type="term" value="P:L-arginine catabolic process to L-glutamate"/>
    <property type="evidence" value="ECO:0007669"/>
    <property type="project" value="UniProtKB-UniRule"/>
</dbReference>
<evidence type="ECO:0000256" key="5">
    <source>
        <dbReference type="HAMAP-Rule" id="MF_00767"/>
    </source>
</evidence>
<dbReference type="GO" id="GO:0008270">
    <property type="term" value="F:zinc ion binding"/>
    <property type="evidence" value="ECO:0007669"/>
    <property type="project" value="UniProtKB-UniRule"/>
</dbReference>
<dbReference type="GO" id="GO:0009017">
    <property type="term" value="F:succinylglutamate desuccinylase activity"/>
    <property type="evidence" value="ECO:0007669"/>
    <property type="project" value="UniProtKB-UniRule"/>
</dbReference>
<dbReference type="EC" id="3.5.1.96" evidence="5 6"/>
<evidence type="ECO:0000256" key="6">
    <source>
        <dbReference type="NCBIfam" id="TIGR03242"/>
    </source>
</evidence>
<keyword evidence="4 5" id="KW-0862">Zinc</keyword>
<gene>
    <name evidence="5" type="primary">astE</name>
    <name evidence="9" type="ordered locus">Dd703_0488</name>
</gene>
<sequence length="340" mass="37100">MNDFLAQTLRGEMSTPSCGEQGGLRWRWLGEGGLELTPTAGYQRAVALSAGIHGNETAPIELLDRLAGDLLTGRLPLTVRLLLVLGNPAAIRAGKRYLHSDINRMFGGRHSRFPLSGETVRAHWLEQALTAFFAADVLTGGVERYHYDLHTAIRDSLLPRFGLLPFQERPYNLLLLESLTAAELDALVVHREPGGTFSHFSSEQLMAASCTLELGKARPLGENDLSQFDAIDQALRALVSGTSMPVRRVAPMRLFSVVRSLMKRSEAFQLHVAGDAPNFTPFARGTLLCEQPGEAYRVAHEREWILFPNPSVAQGLRAGMVLTEIAPGELAGGVLSQPAD</sequence>
<evidence type="ECO:0000256" key="4">
    <source>
        <dbReference type="ARBA" id="ARBA00022833"/>
    </source>
</evidence>
<comment type="catalytic activity">
    <reaction evidence="5">
        <text>N-succinyl-L-glutamate + H2O = L-glutamate + succinate</text>
        <dbReference type="Rhea" id="RHEA:15169"/>
        <dbReference type="ChEBI" id="CHEBI:15377"/>
        <dbReference type="ChEBI" id="CHEBI:29985"/>
        <dbReference type="ChEBI" id="CHEBI:30031"/>
        <dbReference type="ChEBI" id="CHEBI:58763"/>
        <dbReference type="EC" id="3.5.1.96"/>
    </reaction>
</comment>
<dbReference type="InterPro" id="IPR055438">
    <property type="entry name" value="AstE_AspA_cat"/>
</dbReference>
<dbReference type="HOGENOM" id="CLU_071608_0_0_6"/>
<evidence type="ECO:0000259" key="8">
    <source>
        <dbReference type="Pfam" id="PF24827"/>
    </source>
</evidence>
<comment type="pathway">
    <text evidence="5">Amino-acid degradation; L-arginine degradation via AST pathway; L-glutamate and succinate from L-arginine: step 5/5.</text>
</comment>
<dbReference type="InterPro" id="IPR050178">
    <property type="entry name" value="AspA/AstE_fam"/>
</dbReference>
<dbReference type="AlphaFoldDB" id="C6C8S8"/>
<reference evidence="9" key="1">
    <citation type="submission" date="2009-06" db="EMBL/GenBank/DDBJ databases">
        <title>Complete sequence of Dickeya dadantii Ech703.</title>
        <authorList>
            <consortium name="US DOE Joint Genome Institute"/>
            <person name="Lucas S."/>
            <person name="Copeland A."/>
            <person name="Lapidus A."/>
            <person name="Glavina del Rio T."/>
            <person name="Dalin E."/>
            <person name="Tice H."/>
            <person name="Bruce D."/>
            <person name="Goodwin L."/>
            <person name="Pitluck S."/>
            <person name="Chertkov O."/>
            <person name="Brettin T."/>
            <person name="Detter J.C."/>
            <person name="Han C."/>
            <person name="Larimer F."/>
            <person name="Land M."/>
            <person name="Hauser L."/>
            <person name="Kyrpides N."/>
            <person name="Mikhailova N."/>
            <person name="Balakrishnan V."/>
            <person name="Glasner J."/>
            <person name="Perna N.T."/>
        </authorList>
    </citation>
    <scope>NUCLEOTIDE SEQUENCE [LARGE SCALE GENOMIC DNA]</scope>
    <source>
        <strain evidence="9">Ech703</strain>
    </source>
</reference>
<dbReference type="NCBIfam" id="NF003706">
    <property type="entry name" value="PRK05324.1"/>
    <property type="match status" value="1"/>
</dbReference>
<evidence type="ECO:0000256" key="3">
    <source>
        <dbReference type="ARBA" id="ARBA00022801"/>
    </source>
</evidence>
<dbReference type="Proteomes" id="UP000002734">
    <property type="component" value="Chromosome"/>
</dbReference>
<evidence type="ECO:0000313" key="10">
    <source>
        <dbReference type="Proteomes" id="UP000002734"/>
    </source>
</evidence>
<evidence type="ECO:0000259" key="7">
    <source>
        <dbReference type="Pfam" id="PF04952"/>
    </source>
</evidence>
<evidence type="ECO:0000313" key="9">
    <source>
        <dbReference type="EMBL" id="ACS84299.1"/>
    </source>
</evidence>
<feature type="domain" description="AstE/AspA barrel-sandwich hybrid" evidence="7">
    <location>
        <begin position="251"/>
        <end position="324"/>
    </location>
</feature>
<dbReference type="Pfam" id="PF24827">
    <property type="entry name" value="AstE_AspA_cat"/>
    <property type="match status" value="1"/>
</dbReference>
<dbReference type="NCBIfam" id="TIGR03242">
    <property type="entry name" value="arg_catab_astE"/>
    <property type="match status" value="1"/>
</dbReference>
<name>C6C8S8_MUSP7</name>
<evidence type="ECO:0000256" key="1">
    <source>
        <dbReference type="ARBA" id="ARBA00022503"/>
    </source>
</evidence>
<dbReference type="Gene3D" id="3.40.630.10">
    <property type="entry name" value="Zn peptidases"/>
    <property type="match status" value="1"/>
</dbReference>
<dbReference type="RefSeq" id="WP_012764118.1">
    <property type="nucleotide sequence ID" value="NC_012880.1"/>
</dbReference>
<dbReference type="InterPro" id="IPR016681">
    <property type="entry name" value="SuccinylGlu_desuccinylase"/>
</dbReference>
<evidence type="ECO:0000256" key="2">
    <source>
        <dbReference type="ARBA" id="ARBA00022723"/>
    </source>
</evidence>
<dbReference type="eggNOG" id="COG2988">
    <property type="taxonomic scope" value="Bacteria"/>
</dbReference>
<dbReference type="HAMAP" id="MF_00767">
    <property type="entry name" value="Arg_catab_AstE"/>
    <property type="match status" value="1"/>
</dbReference>
<dbReference type="GO" id="GO:0016788">
    <property type="term" value="F:hydrolase activity, acting on ester bonds"/>
    <property type="evidence" value="ECO:0007669"/>
    <property type="project" value="UniProtKB-UniRule"/>
</dbReference>
<dbReference type="Pfam" id="PF04952">
    <property type="entry name" value="AstE_AspA_hybrid"/>
    <property type="match status" value="1"/>
</dbReference>
<dbReference type="EMBL" id="CP001654">
    <property type="protein sequence ID" value="ACS84299.1"/>
    <property type="molecule type" value="Genomic_DNA"/>
</dbReference>
<dbReference type="CDD" id="cd03855">
    <property type="entry name" value="M14_ASTE"/>
    <property type="match status" value="1"/>
</dbReference>
<comment type="cofactor">
    <cofactor evidence="5">
        <name>Zn(2+)</name>
        <dbReference type="ChEBI" id="CHEBI:29105"/>
    </cofactor>
    <text evidence="5">Binds 1 zinc ion per subunit.</text>
</comment>
<accession>C6C8S8</accession>
<feature type="binding site" evidence="5">
    <location>
        <position position="150"/>
    </location>
    <ligand>
        <name>Zn(2+)</name>
        <dbReference type="ChEBI" id="CHEBI:29105"/>
    </ligand>
</feature>
<dbReference type="GO" id="GO:0019545">
    <property type="term" value="P:L-arginine catabolic process to succinate"/>
    <property type="evidence" value="ECO:0007669"/>
    <property type="project" value="UniProtKB-UniRule"/>
</dbReference>
<protein>
    <recommendedName>
        <fullName evidence="5 6">Succinylglutamate desuccinylase</fullName>
        <ecNumber evidence="5 6">3.5.1.96</ecNumber>
    </recommendedName>
</protein>
<dbReference type="KEGG" id="dda:Dd703_0488"/>
<proteinExistence type="inferred from homology"/>
<feature type="active site" evidence="5">
    <location>
        <position position="213"/>
    </location>
</feature>
<keyword evidence="1 5" id="KW-0056">Arginine metabolism</keyword>
<feature type="domain" description="Succinylglutamate desuccinylase/Aspartoacylase catalytic" evidence="8">
    <location>
        <begin position="44"/>
        <end position="238"/>
    </location>
</feature>
<keyword evidence="10" id="KW-1185">Reference proteome</keyword>
<feature type="binding site" evidence="5">
    <location>
        <position position="53"/>
    </location>
    <ligand>
        <name>Zn(2+)</name>
        <dbReference type="ChEBI" id="CHEBI:29105"/>
    </ligand>
</feature>
<dbReference type="STRING" id="579405.Dd703_0488"/>